<dbReference type="AlphaFoldDB" id="B3E0F6"/>
<sequence>MDATRQKVDLYSWHPLSSLYAKRTDLLLRLYAVSFELQGIVRNLNWRETIRVKMVNTPEYLLSTSGAHPYHDSSVVRSASLNGDLVFL</sequence>
<name>B3E0F6_METI4</name>
<evidence type="ECO:0000313" key="2">
    <source>
        <dbReference type="Proteomes" id="UP000009149"/>
    </source>
</evidence>
<accession>B3E0F6</accession>
<dbReference type="STRING" id="481448.Minf_2331"/>
<gene>
    <name evidence="1" type="ordered locus">Minf_2331</name>
</gene>
<proteinExistence type="predicted"/>
<dbReference type="Proteomes" id="UP000009149">
    <property type="component" value="Chromosome"/>
</dbReference>
<organism evidence="1 2">
    <name type="scientific">Methylacidiphilum infernorum (isolate V4)</name>
    <name type="common">Methylokorus infernorum (strain V4)</name>
    <dbReference type="NCBI Taxonomy" id="481448"/>
    <lineage>
        <taxon>Bacteria</taxon>
        <taxon>Pseudomonadati</taxon>
        <taxon>Verrucomicrobiota</taxon>
        <taxon>Methylacidiphilae</taxon>
        <taxon>Methylacidiphilales</taxon>
        <taxon>Methylacidiphilaceae</taxon>
        <taxon>Methylacidiphilum (ex Ratnadevi et al. 2023)</taxon>
    </lineage>
</organism>
<dbReference type="EMBL" id="CP000975">
    <property type="protein sequence ID" value="ACD84385.1"/>
    <property type="molecule type" value="Genomic_DNA"/>
</dbReference>
<dbReference type="HOGENOM" id="CLU_2465483_0_0_0"/>
<reference evidence="1 2" key="1">
    <citation type="journal article" date="2008" name="Biol. Direct">
        <title>Complete genome sequence of the extremely acidophilic methanotroph isolate V4, Methylacidiphilum infernorum, a representative of the bacterial phylum Verrucomicrobia.</title>
        <authorList>
            <person name="Hou S."/>
            <person name="Makarova K.S."/>
            <person name="Saw J.H."/>
            <person name="Senin P."/>
            <person name="Ly B.V."/>
            <person name="Zhou Z."/>
            <person name="Ren Y."/>
            <person name="Wang J."/>
            <person name="Galperin M.Y."/>
            <person name="Omelchenko M.V."/>
            <person name="Wolf Y.I."/>
            <person name="Yutin N."/>
            <person name="Koonin E.V."/>
            <person name="Stott M.B."/>
            <person name="Mountain B.W."/>
            <person name="Crowe M.A."/>
            <person name="Smirnova A.V."/>
            <person name="Dunfield P.F."/>
            <person name="Feng L."/>
            <person name="Wang L."/>
            <person name="Alam M."/>
        </authorList>
    </citation>
    <scope>NUCLEOTIDE SEQUENCE [LARGE SCALE GENOMIC DNA]</scope>
    <source>
        <strain evidence="2">Isolate V4</strain>
    </source>
</reference>
<protein>
    <submittedName>
        <fullName evidence="1">Uncharacterized protein</fullName>
    </submittedName>
</protein>
<dbReference type="KEGG" id="min:Minf_2331"/>
<evidence type="ECO:0000313" key="1">
    <source>
        <dbReference type="EMBL" id="ACD84385.1"/>
    </source>
</evidence>